<evidence type="ECO:0000313" key="10">
    <source>
        <dbReference type="EMBL" id="QGY28821.1"/>
    </source>
</evidence>
<proteinExistence type="inferred from homology"/>
<reference evidence="10 11" key="1">
    <citation type="submission" date="2017-11" db="EMBL/GenBank/DDBJ databases">
        <title>Genome sequence of Pantoea cypripedii NE1.</title>
        <authorList>
            <person name="Nascimento F.X."/>
        </authorList>
    </citation>
    <scope>NUCLEOTIDE SEQUENCE [LARGE SCALE GENOMIC DNA]</scope>
    <source>
        <strain evidence="10 11">NE1</strain>
    </source>
</reference>
<dbReference type="InterPro" id="IPR018311">
    <property type="entry name" value="Autoind_synth_CS"/>
</dbReference>
<dbReference type="AlphaFoldDB" id="A0A6B9FX11"/>
<dbReference type="Pfam" id="PF00765">
    <property type="entry name" value="Autoind_synth"/>
    <property type="match status" value="1"/>
</dbReference>
<dbReference type="SUPFAM" id="SSF55729">
    <property type="entry name" value="Acyl-CoA N-acyltransferases (Nat)"/>
    <property type="match status" value="1"/>
</dbReference>
<keyword evidence="6 8" id="KW-0071">Autoinducer synthesis</keyword>
<evidence type="ECO:0000256" key="8">
    <source>
        <dbReference type="PROSITE-ProRule" id="PRU00533"/>
    </source>
</evidence>
<organism evidence="10 11">
    <name type="scientific">Pantoea cypripedii</name>
    <name type="common">Pectobacterium cypripedii</name>
    <name type="synonym">Erwinia cypripedii</name>
    <dbReference type="NCBI Taxonomy" id="55209"/>
    <lineage>
        <taxon>Bacteria</taxon>
        <taxon>Pseudomonadati</taxon>
        <taxon>Pseudomonadota</taxon>
        <taxon>Gammaproteobacteria</taxon>
        <taxon>Enterobacterales</taxon>
        <taxon>Erwiniaceae</taxon>
        <taxon>Pantoea</taxon>
    </lineage>
</organism>
<evidence type="ECO:0000256" key="9">
    <source>
        <dbReference type="RuleBase" id="RU361135"/>
    </source>
</evidence>
<evidence type="ECO:0000256" key="3">
    <source>
        <dbReference type="ARBA" id="ARBA00022654"/>
    </source>
</evidence>
<dbReference type="RefSeq" id="WP_208714679.1">
    <property type="nucleotide sequence ID" value="NZ_CP024768.1"/>
</dbReference>
<dbReference type="GO" id="GO:0007165">
    <property type="term" value="P:signal transduction"/>
    <property type="evidence" value="ECO:0007669"/>
    <property type="project" value="TreeGrafter"/>
</dbReference>
<evidence type="ECO:0000256" key="7">
    <source>
        <dbReference type="ARBA" id="ARBA00048576"/>
    </source>
</evidence>
<dbReference type="Proteomes" id="UP000502005">
    <property type="component" value="Chromosome"/>
</dbReference>
<dbReference type="Gene3D" id="3.40.630.30">
    <property type="match status" value="1"/>
</dbReference>
<dbReference type="GO" id="GO:0061579">
    <property type="term" value="F:N-acyl homoserine lactone synthase activity"/>
    <property type="evidence" value="ECO:0007669"/>
    <property type="project" value="UniProtKB-UniRule"/>
</dbReference>
<dbReference type="PROSITE" id="PS51187">
    <property type="entry name" value="AUTOINDUCER_SYNTH_2"/>
    <property type="match status" value="1"/>
</dbReference>
<keyword evidence="3 8" id="KW-0673">Quorum sensing</keyword>
<keyword evidence="5 9" id="KW-0949">S-adenosyl-L-methionine</keyword>
<dbReference type="InterPro" id="IPR001690">
    <property type="entry name" value="Autoind_synthase"/>
</dbReference>
<gene>
    <name evidence="10" type="ORF">CUN67_07715</name>
</gene>
<dbReference type="InterPro" id="IPR016181">
    <property type="entry name" value="Acyl_CoA_acyltransferase"/>
</dbReference>
<dbReference type="EMBL" id="CP024768">
    <property type="protein sequence ID" value="QGY28821.1"/>
    <property type="molecule type" value="Genomic_DNA"/>
</dbReference>
<comment type="catalytic activity">
    <reaction evidence="7 9">
        <text>a fatty acyl-[ACP] + S-adenosyl-L-methionine = an N-acyl-L-homoserine lactone + S-methyl-5'-thioadenosine + holo-[ACP] + H(+)</text>
        <dbReference type="Rhea" id="RHEA:10096"/>
        <dbReference type="Rhea" id="RHEA-COMP:9685"/>
        <dbReference type="Rhea" id="RHEA-COMP:14125"/>
        <dbReference type="ChEBI" id="CHEBI:15378"/>
        <dbReference type="ChEBI" id="CHEBI:17509"/>
        <dbReference type="ChEBI" id="CHEBI:55474"/>
        <dbReference type="ChEBI" id="CHEBI:59789"/>
        <dbReference type="ChEBI" id="CHEBI:64479"/>
        <dbReference type="ChEBI" id="CHEBI:138651"/>
        <dbReference type="EC" id="2.3.1.184"/>
    </reaction>
</comment>
<accession>A0A6B9FX11</accession>
<evidence type="ECO:0000256" key="2">
    <source>
        <dbReference type="ARBA" id="ARBA00018768"/>
    </source>
</evidence>
<sequence length="210" mass="24581">MIKLYVVPFSFLTHNEANSLFHLRKRVFKDRLDWAVDCSDEKEIDAYDTHDASYILGKYCGEVICSVRFIEIDKPNMLKCGVFKSFFNNMKISSGHYLEASRLFVNKERINKLKLAHHPVCALIFVAMINFTRRNNYEGIYSIVSEAILIICRRIGWNVEVLESGYSEKREAVHYVFMPVDEPNTHLILRKIIPDHLTIHEDFINYSLNI</sequence>
<evidence type="ECO:0000256" key="4">
    <source>
        <dbReference type="ARBA" id="ARBA00022679"/>
    </source>
</evidence>
<evidence type="ECO:0000256" key="5">
    <source>
        <dbReference type="ARBA" id="ARBA00022691"/>
    </source>
</evidence>
<name>A0A6B9FX11_PANCY</name>
<dbReference type="PRINTS" id="PR01549">
    <property type="entry name" value="AUTOINDCRSYN"/>
</dbReference>
<dbReference type="EC" id="2.3.1.184" evidence="1 9"/>
<evidence type="ECO:0000256" key="1">
    <source>
        <dbReference type="ARBA" id="ARBA00012340"/>
    </source>
</evidence>
<evidence type="ECO:0000313" key="11">
    <source>
        <dbReference type="Proteomes" id="UP000502005"/>
    </source>
</evidence>
<dbReference type="PROSITE" id="PS00949">
    <property type="entry name" value="AUTOINDUCER_SYNTH_1"/>
    <property type="match status" value="1"/>
</dbReference>
<comment type="similarity">
    <text evidence="8 9">Belongs to the autoinducer synthase family.</text>
</comment>
<dbReference type="PANTHER" id="PTHR39322">
    <property type="entry name" value="ACYL-HOMOSERINE-LACTONE SYNTHASE"/>
    <property type="match status" value="1"/>
</dbReference>
<keyword evidence="4 9" id="KW-0808">Transferase</keyword>
<dbReference type="PANTHER" id="PTHR39322:SF1">
    <property type="entry name" value="ISOVALERYL-HOMOSERINE LACTONE SYNTHASE"/>
    <property type="match status" value="1"/>
</dbReference>
<evidence type="ECO:0000256" key="6">
    <source>
        <dbReference type="ARBA" id="ARBA00022929"/>
    </source>
</evidence>
<protein>
    <recommendedName>
        <fullName evidence="2 9">Acyl-homoserine-lactone synthase</fullName>
        <ecNumber evidence="1 9">2.3.1.184</ecNumber>
    </recommendedName>
    <alternativeName>
        <fullName evidence="9">Autoinducer synthesis protein</fullName>
    </alternativeName>
</protein>
<dbReference type="GO" id="GO:0009372">
    <property type="term" value="P:quorum sensing"/>
    <property type="evidence" value="ECO:0007669"/>
    <property type="project" value="UniProtKB-UniRule"/>
</dbReference>